<evidence type="ECO:0000256" key="7">
    <source>
        <dbReference type="ARBA" id="ARBA00022741"/>
    </source>
</evidence>
<evidence type="ECO:0000256" key="8">
    <source>
        <dbReference type="ARBA" id="ARBA00022840"/>
    </source>
</evidence>
<dbReference type="CDD" id="cd00806">
    <property type="entry name" value="TrpRS_core"/>
    <property type="match status" value="1"/>
</dbReference>
<dbReference type="FunFam" id="3.40.50.620:FF:000033">
    <property type="entry name" value="tryptophan--tRNA ligase, cytoplasmic"/>
    <property type="match status" value="1"/>
</dbReference>
<dbReference type="Gene3D" id="3.30.54.20">
    <property type="match status" value="1"/>
</dbReference>
<dbReference type="SUPFAM" id="SSF52374">
    <property type="entry name" value="Nucleotidylyl transferase"/>
    <property type="match status" value="1"/>
</dbReference>
<dbReference type="GO" id="GO:0004830">
    <property type="term" value="F:tryptophan-tRNA ligase activity"/>
    <property type="evidence" value="ECO:0007669"/>
    <property type="project" value="UniProtKB-EC"/>
</dbReference>
<keyword evidence="15" id="KW-1185">Reference proteome</keyword>
<dbReference type="NCBIfam" id="TIGR00233">
    <property type="entry name" value="trpS"/>
    <property type="match status" value="1"/>
</dbReference>
<sequence length="587" mass="66488">MTKYECYFDSALHIIKGAACIAFSLPTGRTTKSISRKSTTAGVMTLCSVKSQPTDSQYTLFNQLIEQKISENGKFRAMLIDRPVAEAVYGDSIYDERVVPANVNKLRLVALEEWNVNASMRDVVKTTGQVGQIDINKLTYKGESQTLLISFVVQPGSDTPDILTETETIGSPAECPPKSMVLPPGEVDMENDTFIELFGLERSSNAAKPANEIDYDKLIREFGCEKITQKQLDRIEKLIKRPVHPYLKRGLFFSHRGLDHLLDAYEKGIPFFIYTGRGPSSDTLHLGHLVPFLFTQWLQEVFQVPVVIMLSDDEKFLFREELEYDKVREMAKENARDIIACGFDPNLTFIYRNTDFIGDLYGISLKMQKKTTFNQVKGIFGFGMSSNIGSIAYPAIEGAAAFCQAYPKLFGHRNDMLCLVPQGIDQDPFFRMTRDLAPRLGFLKPISIHSKFIPSLLGVNCKMSSSVEGSAIFVTDIPAVIRSKIHKYAFSGGRDTAEEHRRLGANLDVDVAYHYLRFFLEDDEELNDIATKYKAGEIMSSAVKDKLVEIVCNIVHDYRCRREQVTDEVLDTFMDPHRECFKKFRRE</sequence>
<dbReference type="Pfam" id="PF00579">
    <property type="entry name" value="tRNA-synt_1b"/>
    <property type="match status" value="1"/>
</dbReference>
<dbReference type="KEGG" id="bbig:BBBOND_0304170"/>
<comment type="subcellular location">
    <subcellularLocation>
        <location evidence="1">Cytoplasm</location>
    </subcellularLocation>
</comment>
<evidence type="ECO:0000313" key="14">
    <source>
        <dbReference type="EMBL" id="CDR96513.1"/>
    </source>
</evidence>
<keyword evidence="5" id="KW-0963">Cytoplasm</keyword>
<comment type="similarity">
    <text evidence="2 13">Belongs to the class-I aminoacyl-tRNA synthetase family.</text>
</comment>
<keyword evidence="6 13" id="KW-0436">Ligase</keyword>
<dbReference type="GO" id="GO:0006436">
    <property type="term" value="P:tryptophanyl-tRNA aminoacylation"/>
    <property type="evidence" value="ECO:0007669"/>
    <property type="project" value="InterPro"/>
</dbReference>
<dbReference type="EC" id="6.1.1.2" evidence="3"/>
<keyword evidence="9 13" id="KW-0648">Protein biosynthesis</keyword>
<evidence type="ECO:0000256" key="5">
    <source>
        <dbReference type="ARBA" id="ARBA00022490"/>
    </source>
</evidence>
<dbReference type="InterPro" id="IPR001412">
    <property type="entry name" value="aa-tRNA-synth_I_CS"/>
</dbReference>
<dbReference type="OrthoDB" id="10261385at2759"/>
<dbReference type="Gene3D" id="1.10.240.10">
    <property type="entry name" value="Tyrosyl-Transfer RNA Synthetase"/>
    <property type="match status" value="1"/>
</dbReference>
<name>A0A061D7J1_BABBI</name>
<evidence type="ECO:0000256" key="3">
    <source>
        <dbReference type="ARBA" id="ARBA00013161"/>
    </source>
</evidence>
<proteinExistence type="inferred from homology"/>
<protein>
    <recommendedName>
        <fullName evidence="4">Tryptophan--tRNA ligase, cytoplasmic</fullName>
        <ecNumber evidence="3">6.1.1.2</ecNumber>
    </recommendedName>
    <alternativeName>
        <fullName evidence="11">Tryptophanyl-tRNA synthetase</fullName>
    </alternativeName>
</protein>
<dbReference type="VEuPathDB" id="PiroplasmaDB:BBBOND_0304170"/>
<dbReference type="InterPro" id="IPR014729">
    <property type="entry name" value="Rossmann-like_a/b/a_fold"/>
</dbReference>
<dbReference type="PRINTS" id="PR01039">
    <property type="entry name" value="TRNASYNTHTRP"/>
</dbReference>
<accession>A0A061D7J1</accession>
<dbReference type="PANTHER" id="PTHR10055">
    <property type="entry name" value="TRYPTOPHANYL-TRNA SYNTHETASE"/>
    <property type="match status" value="1"/>
</dbReference>
<dbReference type="SUPFAM" id="SSF55186">
    <property type="entry name" value="ThrRS/AlaRS common domain"/>
    <property type="match status" value="1"/>
</dbReference>
<dbReference type="OMA" id="CIYDNFG"/>
<evidence type="ECO:0000256" key="6">
    <source>
        <dbReference type="ARBA" id="ARBA00022598"/>
    </source>
</evidence>
<comment type="catalytic activity">
    <reaction evidence="12">
        <text>tRNA(Trp) + L-tryptophan + ATP = L-tryptophyl-tRNA(Trp) + AMP + diphosphate + H(+)</text>
        <dbReference type="Rhea" id="RHEA:24080"/>
        <dbReference type="Rhea" id="RHEA-COMP:9671"/>
        <dbReference type="Rhea" id="RHEA-COMP:9705"/>
        <dbReference type="ChEBI" id="CHEBI:15378"/>
        <dbReference type="ChEBI" id="CHEBI:30616"/>
        <dbReference type="ChEBI" id="CHEBI:33019"/>
        <dbReference type="ChEBI" id="CHEBI:57912"/>
        <dbReference type="ChEBI" id="CHEBI:78442"/>
        <dbReference type="ChEBI" id="CHEBI:78535"/>
        <dbReference type="ChEBI" id="CHEBI:456215"/>
        <dbReference type="EC" id="6.1.1.2"/>
    </reaction>
</comment>
<dbReference type="InterPro" id="IPR002305">
    <property type="entry name" value="aa-tRNA-synth_Ic"/>
</dbReference>
<dbReference type="Proteomes" id="UP000033188">
    <property type="component" value="Chromosome 3"/>
</dbReference>
<evidence type="ECO:0000256" key="4">
    <source>
        <dbReference type="ARBA" id="ARBA00013782"/>
    </source>
</evidence>
<evidence type="ECO:0000256" key="11">
    <source>
        <dbReference type="ARBA" id="ARBA00030268"/>
    </source>
</evidence>
<dbReference type="GO" id="GO:0005737">
    <property type="term" value="C:cytoplasm"/>
    <property type="evidence" value="ECO:0007669"/>
    <property type="project" value="UniProtKB-SubCell"/>
</dbReference>
<dbReference type="InterPro" id="IPR018163">
    <property type="entry name" value="Thr/Ala-tRNA-synth_IIc_edit"/>
</dbReference>
<keyword evidence="7 13" id="KW-0547">Nucleotide-binding</keyword>
<dbReference type="GO" id="GO:0005524">
    <property type="term" value="F:ATP binding"/>
    <property type="evidence" value="ECO:0007669"/>
    <property type="project" value="UniProtKB-KW"/>
</dbReference>
<evidence type="ECO:0000256" key="13">
    <source>
        <dbReference type="RuleBase" id="RU363036"/>
    </source>
</evidence>
<dbReference type="AlphaFoldDB" id="A0A061D7J1"/>
<dbReference type="PANTHER" id="PTHR10055:SF1">
    <property type="entry name" value="TRYPTOPHAN--TRNA LIGASE, CYTOPLASMIC"/>
    <property type="match status" value="1"/>
</dbReference>
<evidence type="ECO:0000256" key="12">
    <source>
        <dbReference type="ARBA" id="ARBA00049929"/>
    </source>
</evidence>
<organism evidence="14 15">
    <name type="scientific">Babesia bigemina</name>
    <dbReference type="NCBI Taxonomy" id="5866"/>
    <lineage>
        <taxon>Eukaryota</taxon>
        <taxon>Sar</taxon>
        <taxon>Alveolata</taxon>
        <taxon>Apicomplexa</taxon>
        <taxon>Aconoidasida</taxon>
        <taxon>Piroplasmida</taxon>
        <taxon>Babesiidae</taxon>
        <taxon>Babesia</taxon>
    </lineage>
</organism>
<reference evidence="15" key="1">
    <citation type="journal article" date="2014" name="Nucleic Acids Res.">
        <title>The evolutionary dynamics of variant antigen genes in Babesia reveal a history of genomic innovation underlying host-parasite interaction.</title>
        <authorList>
            <person name="Jackson A.P."/>
            <person name="Otto T.D."/>
            <person name="Darby A."/>
            <person name="Ramaprasad A."/>
            <person name="Xia D."/>
            <person name="Echaide I.E."/>
            <person name="Farber M."/>
            <person name="Gahlot S."/>
            <person name="Gamble J."/>
            <person name="Gupta D."/>
            <person name="Gupta Y."/>
            <person name="Jackson L."/>
            <person name="Malandrin L."/>
            <person name="Malas T.B."/>
            <person name="Moussa E."/>
            <person name="Nair M."/>
            <person name="Reid A.J."/>
            <person name="Sanders M."/>
            <person name="Sharma J."/>
            <person name="Tracey A."/>
            <person name="Quail M.A."/>
            <person name="Weir W."/>
            <person name="Wastling J.M."/>
            <person name="Hall N."/>
            <person name="Willadsen P."/>
            <person name="Lingelbach K."/>
            <person name="Shiels B."/>
            <person name="Tait A."/>
            <person name="Berriman M."/>
            <person name="Allred D.R."/>
            <person name="Pain A."/>
        </authorList>
    </citation>
    <scope>NUCLEOTIDE SEQUENCE [LARGE SCALE GENOMIC DNA]</scope>
    <source>
        <strain evidence="15">Bond</strain>
    </source>
</reference>
<gene>
    <name evidence="14" type="ORF">BBBOND_0304170</name>
</gene>
<evidence type="ECO:0000256" key="2">
    <source>
        <dbReference type="ARBA" id="ARBA00005594"/>
    </source>
</evidence>
<dbReference type="Gene3D" id="3.40.50.620">
    <property type="entry name" value="HUPs"/>
    <property type="match status" value="1"/>
</dbReference>
<dbReference type="FunFam" id="1.10.240.10:FF:000007">
    <property type="entry name" value="Tryptophan--tRNA ligase"/>
    <property type="match status" value="1"/>
</dbReference>
<dbReference type="STRING" id="5866.A0A061D7J1"/>
<dbReference type="EMBL" id="LK391709">
    <property type="protein sequence ID" value="CDR96513.1"/>
    <property type="molecule type" value="Genomic_DNA"/>
</dbReference>
<dbReference type="PROSITE" id="PS00178">
    <property type="entry name" value="AA_TRNA_LIGASE_I"/>
    <property type="match status" value="1"/>
</dbReference>
<keyword evidence="8 13" id="KW-0067">ATP-binding</keyword>
<evidence type="ECO:0000256" key="1">
    <source>
        <dbReference type="ARBA" id="ARBA00004496"/>
    </source>
</evidence>
<dbReference type="GeneID" id="24565054"/>
<dbReference type="RefSeq" id="XP_012768699.1">
    <property type="nucleotide sequence ID" value="XM_012913245.1"/>
</dbReference>
<keyword evidence="10 13" id="KW-0030">Aminoacyl-tRNA synthetase</keyword>
<evidence type="ECO:0000313" key="15">
    <source>
        <dbReference type="Proteomes" id="UP000033188"/>
    </source>
</evidence>
<evidence type="ECO:0000256" key="10">
    <source>
        <dbReference type="ARBA" id="ARBA00023146"/>
    </source>
</evidence>
<evidence type="ECO:0000256" key="9">
    <source>
        <dbReference type="ARBA" id="ARBA00022917"/>
    </source>
</evidence>
<dbReference type="InterPro" id="IPR002306">
    <property type="entry name" value="Trp-tRNA-ligase"/>
</dbReference>